<name>A0AAJ0FY36_9HYPO</name>
<feature type="compositionally biased region" description="Basic and acidic residues" evidence="1">
    <location>
        <begin position="24"/>
        <end position="36"/>
    </location>
</feature>
<evidence type="ECO:0000256" key="1">
    <source>
        <dbReference type="SAM" id="MobiDB-lite"/>
    </source>
</evidence>
<feature type="compositionally biased region" description="Basic and acidic residues" evidence="1">
    <location>
        <begin position="1"/>
        <end position="16"/>
    </location>
</feature>
<dbReference type="EMBL" id="JASWJB010000008">
    <property type="protein sequence ID" value="KAK2616189.1"/>
    <property type="molecule type" value="Genomic_DNA"/>
</dbReference>
<reference evidence="2" key="1">
    <citation type="submission" date="2023-06" db="EMBL/GenBank/DDBJ databases">
        <title>Conoideocrella luteorostrata (Hypocreales: Clavicipitaceae), a potential biocontrol fungus for elongate hemlock scale in United States Christmas tree production areas.</title>
        <authorList>
            <person name="Barrett H."/>
            <person name="Lovett B."/>
            <person name="Macias A.M."/>
            <person name="Stajich J.E."/>
            <person name="Kasson M.T."/>
        </authorList>
    </citation>
    <scope>NUCLEOTIDE SEQUENCE</scope>
    <source>
        <strain evidence="2">ARSEF 14590</strain>
    </source>
</reference>
<dbReference type="Proteomes" id="UP001251528">
    <property type="component" value="Unassembled WGS sequence"/>
</dbReference>
<feature type="region of interest" description="Disordered" evidence="1">
    <location>
        <begin position="1"/>
        <end position="36"/>
    </location>
</feature>
<evidence type="ECO:0000313" key="3">
    <source>
        <dbReference type="Proteomes" id="UP001251528"/>
    </source>
</evidence>
<dbReference type="AlphaFoldDB" id="A0AAJ0FY36"/>
<evidence type="ECO:0000313" key="2">
    <source>
        <dbReference type="EMBL" id="KAK2616189.1"/>
    </source>
</evidence>
<proteinExistence type="predicted"/>
<gene>
    <name evidence="2" type="ORF">QQS21_000821</name>
</gene>
<accession>A0AAJ0FY36</accession>
<protein>
    <recommendedName>
        <fullName evidence="4">BZIP transcription factor</fullName>
    </recommendedName>
</protein>
<evidence type="ECO:0008006" key="4">
    <source>
        <dbReference type="Google" id="ProtNLM"/>
    </source>
</evidence>
<keyword evidence="3" id="KW-1185">Reference proteome</keyword>
<comment type="caution">
    <text evidence="2">The sequence shown here is derived from an EMBL/GenBank/DDBJ whole genome shotgun (WGS) entry which is preliminary data.</text>
</comment>
<organism evidence="2 3">
    <name type="scientific">Conoideocrella luteorostrata</name>
    <dbReference type="NCBI Taxonomy" id="1105319"/>
    <lineage>
        <taxon>Eukaryota</taxon>
        <taxon>Fungi</taxon>
        <taxon>Dikarya</taxon>
        <taxon>Ascomycota</taxon>
        <taxon>Pezizomycotina</taxon>
        <taxon>Sordariomycetes</taxon>
        <taxon>Hypocreomycetidae</taxon>
        <taxon>Hypocreales</taxon>
        <taxon>Clavicipitaceae</taxon>
        <taxon>Conoideocrella</taxon>
    </lineage>
</organism>
<sequence length="175" mass="19010">MPPAEKPDRPAKRARTDAQLAQKRQTDRVKHKLNRAESKTRLENIEKDVSFLRDSIGDLLSQLRHLQPPPSGSVDPVGSQALGGYPPRPGIEMAPSPDAAATVAPFTLGIISIFTANYLSRLSLRLTAPRPIRMSRTPQLHGTLRVAYGLVSKSSVGILNSTHPNTAKHVAAHYG</sequence>